<dbReference type="Proteomes" id="UP001162131">
    <property type="component" value="Unassembled WGS sequence"/>
</dbReference>
<sequence>MEEVTLQIANLLFNKESYYLQFFIEEYGRDSQLLQSEFYLLFRSSDIGFTYLELEVLCKDFYSWIESEKIISFEVLTSWFNENNVYSFCSESDTLSHSIRNENESSGTSISVRLKDNLNSLWDAANKFKEISKNLEGCIIDFRVLSSHQKIDHLNVFQLKKENYEEDEGIYARQAICSSLATISNRSKNIKNQLEKLFMISAEDLYSSLSGVFIEI</sequence>
<name>A0AAU9IBW1_9CILI</name>
<evidence type="ECO:0008006" key="3">
    <source>
        <dbReference type="Google" id="ProtNLM"/>
    </source>
</evidence>
<dbReference type="EMBL" id="CAJZBQ010000009">
    <property type="protein sequence ID" value="CAG9312813.1"/>
    <property type="molecule type" value="Genomic_DNA"/>
</dbReference>
<accession>A0AAU9IBW1</accession>
<dbReference type="AlphaFoldDB" id="A0AAU9IBW1"/>
<proteinExistence type="predicted"/>
<evidence type="ECO:0000313" key="2">
    <source>
        <dbReference type="Proteomes" id="UP001162131"/>
    </source>
</evidence>
<gene>
    <name evidence="1" type="ORF">BSTOLATCC_MIC7605</name>
</gene>
<protein>
    <recommendedName>
        <fullName evidence="3">Maturase K</fullName>
    </recommendedName>
</protein>
<reference evidence="1" key="1">
    <citation type="submission" date="2021-09" db="EMBL/GenBank/DDBJ databases">
        <authorList>
            <consortium name="AG Swart"/>
            <person name="Singh M."/>
            <person name="Singh A."/>
            <person name="Seah K."/>
            <person name="Emmerich C."/>
        </authorList>
    </citation>
    <scope>NUCLEOTIDE SEQUENCE</scope>
    <source>
        <strain evidence="1">ATCC30299</strain>
    </source>
</reference>
<organism evidence="1 2">
    <name type="scientific">Blepharisma stoltei</name>
    <dbReference type="NCBI Taxonomy" id="1481888"/>
    <lineage>
        <taxon>Eukaryota</taxon>
        <taxon>Sar</taxon>
        <taxon>Alveolata</taxon>
        <taxon>Ciliophora</taxon>
        <taxon>Postciliodesmatophora</taxon>
        <taxon>Heterotrichea</taxon>
        <taxon>Heterotrichida</taxon>
        <taxon>Blepharismidae</taxon>
        <taxon>Blepharisma</taxon>
    </lineage>
</organism>
<comment type="caution">
    <text evidence="1">The sequence shown here is derived from an EMBL/GenBank/DDBJ whole genome shotgun (WGS) entry which is preliminary data.</text>
</comment>
<evidence type="ECO:0000313" key="1">
    <source>
        <dbReference type="EMBL" id="CAG9312813.1"/>
    </source>
</evidence>
<keyword evidence="2" id="KW-1185">Reference proteome</keyword>